<dbReference type="EMBL" id="JBEUSY010000254">
    <property type="protein sequence ID" value="KAL1241056.1"/>
    <property type="molecule type" value="Genomic_DNA"/>
</dbReference>
<evidence type="ECO:0000313" key="2">
    <source>
        <dbReference type="Proteomes" id="UP001558632"/>
    </source>
</evidence>
<proteinExistence type="predicted"/>
<sequence length="74" mass="8333">MPDEELLKDIEKLLRIAKAAETSAMNFANGDKYVETTEVLSSSKGEAELLSMKNAKKWMQIQSEDENQSITPEK</sequence>
<reference evidence="1 2" key="1">
    <citation type="submission" date="2024-07" db="EMBL/GenBank/DDBJ databases">
        <title>Enhanced genomic and transcriptomic resources for Trichinella pseudospiralis and T. spiralis underpin the discovery of pronounced molecular differences between stages and species.</title>
        <authorList>
            <person name="Pasi K.K."/>
            <person name="La Rosa G."/>
            <person name="Gomez-Morales M.A."/>
            <person name="Tosini F."/>
            <person name="Sumanam S."/>
            <person name="Young N.D."/>
            <person name="Chang B.C."/>
            <person name="Robin G.B."/>
        </authorList>
    </citation>
    <scope>NUCLEOTIDE SEQUENCE [LARGE SCALE GENOMIC DNA]</scope>
    <source>
        <strain evidence="1">ISS534</strain>
    </source>
</reference>
<gene>
    <name evidence="1" type="ORF">TSPI_02565</name>
</gene>
<keyword evidence="2" id="KW-1185">Reference proteome</keyword>
<name>A0ABR3KPW4_TRISP</name>
<organism evidence="1 2">
    <name type="scientific">Trichinella spiralis</name>
    <name type="common">Trichina worm</name>
    <dbReference type="NCBI Taxonomy" id="6334"/>
    <lineage>
        <taxon>Eukaryota</taxon>
        <taxon>Metazoa</taxon>
        <taxon>Ecdysozoa</taxon>
        <taxon>Nematoda</taxon>
        <taxon>Enoplea</taxon>
        <taxon>Dorylaimia</taxon>
        <taxon>Trichinellida</taxon>
        <taxon>Trichinellidae</taxon>
        <taxon>Trichinella</taxon>
    </lineage>
</organism>
<accession>A0ABR3KPW4</accession>
<comment type="caution">
    <text evidence="1">The sequence shown here is derived from an EMBL/GenBank/DDBJ whole genome shotgun (WGS) entry which is preliminary data.</text>
</comment>
<dbReference type="Proteomes" id="UP001558632">
    <property type="component" value="Unassembled WGS sequence"/>
</dbReference>
<protein>
    <submittedName>
        <fullName evidence="1">CCA-adding enzyme</fullName>
    </submittedName>
</protein>
<evidence type="ECO:0000313" key="1">
    <source>
        <dbReference type="EMBL" id="KAL1241056.1"/>
    </source>
</evidence>